<keyword evidence="2" id="KW-0614">Plasmid</keyword>
<dbReference type="Pfam" id="PF07181">
    <property type="entry name" value="VirC2"/>
    <property type="match status" value="1"/>
</dbReference>
<dbReference type="InterPro" id="IPR038473">
    <property type="entry name" value="VirC2_C_sf"/>
</dbReference>
<sequence length="201" mass="22003">MGIRKPVLSPSEARRLAASRIIDGDPGKAILPVVSFVNNTDADHRGNTLQGTTSQNTLRTRSPKRLASTNSAADFGGGGKIQIFLSAFVPAQGVSPIFDRLRQQYSLKKSLQMIMWRALRDYEGLLANGSFRVTAKSYPVLGNEVEQSVLVCTSHMVPIPLVRVARTYFDPLGLETGRSFGRKLATAALAHFFSQESRTDH</sequence>
<dbReference type="PIRSF" id="PIRSF016094">
    <property type="entry name" value="VirC2"/>
    <property type="match status" value="1"/>
</dbReference>
<protein>
    <submittedName>
        <fullName evidence="2">VirC2 family conjugal transfer protein</fullName>
    </submittedName>
</protein>
<dbReference type="Proteomes" id="UP000318939">
    <property type="component" value="Plasmid pTi6.2"/>
</dbReference>
<accession>A0ABY8IRF8</accession>
<evidence type="ECO:0000256" key="1">
    <source>
        <dbReference type="SAM" id="MobiDB-lite"/>
    </source>
</evidence>
<dbReference type="Gene3D" id="1.10.1220.190">
    <property type="entry name" value="VirC2, RHH domain"/>
    <property type="match status" value="1"/>
</dbReference>
<evidence type="ECO:0000313" key="3">
    <source>
        <dbReference type="Proteomes" id="UP000318939"/>
    </source>
</evidence>
<dbReference type="InterPro" id="IPR009841">
    <property type="entry name" value="VirC2"/>
</dbReference>
<evidence type="ECO:0000313" key="2">
    <source>
        <dbReference type="EMBL" id="WFS26154.1"/>
    </source>
</evidence>
<keyword evidence="3" id="KW-1185">Reference proteome</keyword>
<proteinExistence type="predicted"/>
<dbReference type="EMBL" id="CP117269">
    <property type="protein sequence ID" value="WFS26154.1"/>
    <property type="molecule type" value="Genomic_DNA"/>
</dbReference>
<geneLocation type="plasmid" evidence="2 3">
    <name>pTi6.2</name>
</geneLocation>
<organism evidence="2 3">
    <name type="scientific">Rhizobium rhododendri</name>
    <dbReference type="NCBI Taxonomy" id="2506430"/>
    <lineage>
        <taxon>Bacteria</taxon>
        <taxon>Pseudomonadati</taxon>
        <taxon>Pseudomonadota</taxon>
        <taxon>Alphaproteobacteria</taxon>
        <taxon>Hyphomicrobiales</taxon>
        <taxon>Rhizobiaceae</taxon>
        <taxon>Rhizobium/Agrobacterium group</taxon>
        <taxon>Rhizobium</taxon>
    </lineage>
</organism>
<dbReference type="RefSeq" id="WP_142832347.1">
    <property type="nucleotide sequence ID" value="NZ_CP117269.1"/>
</dbReference>
<dbReference type="InterPro" id="IPR010985">
    <property type="entry name" value="Ribbon_hlx_hlx"/>
</dbReference>
<gene>
    <name evidence="2" type="ORF">PR018_26060</name>
</gene>
<name>A0ABY8IRF8_9HYPH</name>
<feature type="region of interest" description="Disordered" evidence="1">
    <location>
        <begin position="42"/>
        <end position="71"/>
    </location>
</feature>
<reference evidence="2" key="1">
    <citation type="journal article" date="2019" name="Phytopathology">
        <title>A Novel Group of Rhizobium tumorigenes-Like Agrobacteria Associated with Crown Gall Disease of Rhododendron and Blueberry.</title>
        <authorList>
            <person name="Kuzmanovic N."/>
            <person name="Behrens P."/>
            <person name="Idczak E."/>
            <person name="Wagner S."/>
            <person name="Gotz M."/>
            <person name="Sproer C."/>
            <person name="Bunk B."/>
            <person name="Overmann J."/>
            <person name="Smalla K."/>
        </authorList>
    </citation>
    <scope>NUCLEOTIDE SEQUENCE</scope>
    <source>
        <strain evidence="2">Rho-6.2</strain>
    </source>
</reference>
<dbReference type="SUPFAM" id="SSF47598">
    <property type="entry name" value="Ribbon-helix-helix"/>
    <property type="match status" value="1"/>
</dbReference>
<feature type="compositionally biased region" description="Polar residues" evidence="1">
    <location>
        <begin position="47"/>
        <end position="60"/>
    </location>
</feature>
<reference evidence="2" key="2">
    <citation type="journal article" date="2023" name="MicrobiologyOpen">
        <title>Genomics of the tumorigenes clade of the family Rhizobiaceae and description of Rhizobium rhododendri sp. nov.</title>
        <authorList>
            <person name="Kuzmanovic N."/>
            <person name="diCenzo G.C."/>
            <person name="Bunk B."/>
            <person name="Sproeer C."/>
            <person name="Fruehling A."/>
            <person name="Neumann-Schaal M."/>
            <person name="Overmann J."/>
            <person name="Smalla K."/>
        </authorList>
    </citation>
    <scope>NUCLEOTIDE SEQUENCE</scope>
    <source>
        <strain evidence="2">Rho-6.2</strain>
        <plasmid evidence="2">pTi6.2</plasmid>
    </source>
</reference>